<dbReference type="AlphaFoldDB" id="A0A2S6HUP8"/>
<dbReference type="EMBL" id="PTJA01000004">
    <property type="protein sequence ID" value="PPK81565.1"/>
    <property type="molecule type" value="Genomic_DNA"/>
</dbReference>
<dbReference type="OrthoDB" id="9814541at2"/>
<name>A0A2S6HUP8_9FIRM</name>
<evidence type="ECO:0000313" key="1">
    <source>
        <dbReference type="EMBL" id="PPK81565.1"/>
    </source>
</evidence>
<keyword evidence="2" id="KW-1185">Reference proteome</keyword>
<accession>A0A2S6HUP8</accession>
<reference evidence="1 2" key="1">
    <citation type="submission" date="2018-02" db="EMBL/GenBank/DDBJ databases">
        <title>Genomic Encyclopedia of Archaeal and Bacterial Type Strains, Phase II (KMG-II): from individual species to whole genera.</title>
        <authorList>
            <person name="Goeker M."/>
        </authorList>
    </citation>
    <scope>NUCLEOTIDE SEQUENCE [LARGE SCALE GENOMIC DNA]</scope>
    <source>
        <strain evidence="1 2">DSM 3808</strain>
    </source>
</reference>
<dbReference type="InterPro" id="IPR009229">
    <property type="entry name" value="AgrD"/>
</dbReference>
<protein>
    <submittedName>
        <fullName evidence="1">Cyclic lactone autoinducer peptide</fullName>
    </submittedName>
</protein>
<evidence type="ECO:0000313" key="2">
    <source>
        <dbReference type="Proteomes" id="UP000237749"/>
    </source>
</evidence>
<dbReference type="NCBIfam" id="TIGR04223">
    <property type="entry name" value="quorum_AgrD"/>
    <property type="match status" value="1"/>
</dbReference>
<organism evidence="1 2">
    <name type="scientific">Lacrimispora xylanisolvens</name>
    <dbReference type="NCBI Taxonomy" id="384636"/>
    <lineage>
        <taxon>Bacteria</taxon>
        <taxon>Bacillati</taxon>
        <taxon>Bacillota</taxon>
        <taxon>Clostridia</taxon>
        <taxon>Lachnospirales</taxon>
        <taxon>Lachnospiraceae</taxon>
        <taxon>Lacrimispora</taxon>
    </lineage>
</organism>
<dbReference type="RefSeq" id="WP_104436648.1">
    <property type="nucleotide sequence ID" value="NZ_PTJA01000004.1"/>
</dbReference>
<proteinExistence type="predicted"/>
<gene>
    <name evidence="1" type="ORF">BXY41_104368</name>
</gene>
<comment type="caution">
    <text evidence="1">The sequence shown here is derived from an EMBL/GenBank/DDBJ whole genome shotgun (WGS) entry which is preliminary data.</text>
</comment>
<sequence length="45" mass="5249">MKGKSNIAAKFMEQVAKKSVELASESRCMYIYHQPKMPDLKKFKK</sequence>
<dbReference type="Proteomes" id="UP000237749">
    <property type="component" value="Unassembled WGS sequence"/>
</dbReference>